<dbReference type="RefSeq" id="WP_141422695.1">
    <property type="nucleotide sequence ID" value="NZ_VIAR01000016.1"/>
</dbReference>
<proteinExistence type="predicted"/>
<gene>
    <name evidence="2" type="ORF">FKR84_12715</name>
</gene>
<dbReference type="InterPro" id="IPR055259">
    <property type="entry name" value="YkvP/CgeB_Glyco_trans-like"/>
</dbReference>
<dbReference type="Proteomes" id="UP000317169">
    <property type="component" value="Unassembled WGS sequence"/>
</dbReference>
<evidence type="ECO:0000313" key="3">
    <source>
        <dbReference type="Proteomes" id="UP000317169"/>
    </source>
</evidence>
<accession>A0A507ZFZ3</accession>
<dbReference type="SUPFAM" id="SSF53756">
    <property type="entry name" value="UDP-Glycosyltransferase/glycogen phosphorylase"/>
    <property type="match status" value="1"/>
</dbReference>
<reference evidence="2 3" key="1">
    <citation type="submission" date="2019-06" db="EMBL/GenBank/DDBJ databases">
        <title>Flavibacter putida gen. nov., sp. nov., a novel marine bacterium of the family Flavobacteriaceae isolated from coastal seawater.</title>
        <authorList>
            <person name="Feng X."/>
        </authorList>
    </citation>
    <scope>NUCLEOTIDE SEQUENCE [LARGE SCALE GENOMIC DNA]</scope>
    <source>
        <strain evidence="2 3">PLHSN227</strain>
    </source>
</reference>
<dbReference type="OrthoDB" id="6336595at2"/>
<evidence type="ECO:0000259" key="1">
    <source>
        <dbReference type="Pfam" id="PF13524"/>
    </source>
</evidence>
<organism evidence="2 3">
    <name type="scientific">Haloflavibacter putidus</name>
    <dbReference type="NCBI Taxonomy" id="2576776"/>
    <lineage>
        <taxon>Bacteria</taxon>
        <taxon>Pseudomonadati</taxon>
        <taxon>Bacteroidota</taxon>
        <taxon>Flavobacteriia</taxon>
        <taxon>Flavobacteriales</taxon>
        <taxon>Flavobacteriaceae</taxon>
        <taxon>Haloflavibacter</taxon>
    </lineage>
</organism>
<comment type="caution">
    <text evidence="2">The sequence shown here is derived from an EMBL/GenBank/DDBJ whole genome shotgun (WGS) entry which is preliminary data.</text>
</comment>
<sequence>MSRYKVLVYTPLELSQSSYFLTGLFMLAEEGKLQIEVKQDFKLKKGRLIVADHKVKKVNKPFPKAAYFKLIDIKNQTSISFATDTYDFDNQFSAYALKHCDFVFKRNYLQKNIDFLPLNKRAKMYKMGLTFKVYSDLFRKNKTLQLGFLIVNLKADFKIDRHSLSRLYKSFKKHKKQIKLLKNARLIEQYNKVKKGDENIVFFQTRCFSEEYHEDVRRIHEQRYHIIKLLKKEFPKYFRGGFIPSKIVNNRFADAITDVPTEAHAYLEALKNAKIVIYTRGLANSPAWKMAEYLSQGKVIIAERLTTNLPFELEHGKHLLFFQNDQELIENISLVLNNLDLAEKLSRNARLYYENYVHPRENAKRILELMTPTKL</sequence>
<keyword evidence="3" id="KW-1185">Reference proteome</keyword>
<protein>
    <submittedName>
        <fullName evidence="2">Glycosyltransferase family 1 protein</fullName>
    </submittedName>
</protein>
<evidence type="ECO:0000313" key="2">
    <source>
        <dbReference type="EMBL" id="TQD33815.1"/>
    </source>
</evidence>
<dbReference type="Pfam" id="PF13524">
    <property type="entry name" value="Glyco_trans_1_2"/>
    <property type="match status" value="1"/>
</dbReference>
<dbReference type="AlphaFoldDB" id="A0A507ZFZ3"/>
<dbReference type="EMBL" id="VIAR01000016">
    <property type="protein sequence ID" value="TQD33815.1"/>
    <property type="molecule type" value="Genomic_DNA"/>
</dbReference>
<name>A0A507ZFZ3_9FLAO</name>
<feature type="domain" description="Spore protein YkvP/CgeB glycosyl transferase-like" evidence="1">
    <location>
        <begin position="262"/>
        <end position="367"/>
    </location>
</feature>
<dbReference type="Gene3D" id="3.40.50.2000">
    <property type="entry name" value="Glycogen Phosphorylase B"/>
    <property type="match status" value="1"/>
</dbReference>
<dbReference type="GO" id="GO:0016740">
    <property type="term" value="F:transferase activity"/>
    <property type="evidence" value="ECO:0007669"/>
    <property type="project" value="UniProtKB-KW"/>
</dbReference>
<keyword evidence="2" id="KW-0808">Transferase</keyword>